<keyword evidence="1" id="KW-0812">Transmembrane</keyword>
<proteinExistence type="predicted"/>
<name>A0A6S7BMH2_9BURK</name>
<accession>A0A6S7BMH2</accession>
<reference evidence="2 3" key="1">
    <citation type="submission" date="2020-04" db="EMBL/GenBank/DDBJ databases">
        <authorList>
            <person name="De Canck E."/>
        </authorList>
    </citation>
    <scope>NUCLEOTIDE SEQUENCE [LARGE SCALE GENOMIC DNA]</scope>
    <source>
        <strain evidence="2 3">LMG 28614</strain>
    </source>
</reference>
<evidence type="ECO:0000313" key="3">
    <source>
        <dbReference type="Proteomes" id="UP000494365"/>
    </source>
</evidence>
<keyword evidence="3" id="KW-1185">Reference proteome</keyword>
<feature type="transmembrane region" description="Helical" evidence="1">
    <location>
        <begin position="46"/>
        <end position="66"/>
    </location>
</feature>
<protein>
    <submittedName>
        <fullName evidence="2">Uncharacterized protein</fullName>
    </submittedName>
</protein>
<organism evidence="2 3">
    <name type="scientific">Paraburkholderia ultramafica</name>
    <dbReference type="NCBI Taxonomy" id="1544867"/>
    <lineage>
        <taxon>Bacteria</taxon>
        <taxon>Pseudomonadati</taxon>
        <taxon>Pseudomonadota</taxon>
        <taxon>Betaproteobacteria</taxon>
        <taxon>Burkholderiales</taxon>
        <taxon>Burkholderiaceae</taxon>
        <taxon>Paraburkholderia</taxon>
    </lineage>
</organism>
<dbReference type="Proteomes" id="UP000494365">
    <property type="component" value="Unassembled WGS sequence"/>
</dbReference>
<sequence length="77" mass="8651">MFARHGTQEQVPRFYEKPRCLNTAFTRIFLNFMVRKSVAGDQTMDLLYLIAIVAFSGLVGAFVVGCDKLRRAPGGRP</sequence>
<dbReference type="AlphaFoldDB" id="A0A6S7BMH2"/>
<keyword evidence="1" id="KW-1133">Transmembrane helix</keyword>
<evidence type="ECO:0000256" key="1">
    <source>
        <dbReference type="SAM" id="Phobius"/>
    </source>
</evidence>
<gene>
    <name evidence="2" type="ORF">LMG28614_04326</name>
</gene>
<keyword evidence="1" id="KW-0472">Membrane</keyword>
<dbReference type="EMBL" id="CADIKK010000020">
    <property type="protein sequence ID" value="CAB3796240.1"/>
    <property type="molecule type" value="Genomic_DNA"/>
</dbReference>
<evidence type="ECO:0000313" key="2">
    <source>
        <dbReference type="EMBL" id="CAB3796240.1"/>
    </source>
</evidence>